<dbReference type="STRING" id="1037410.MCSF7_02171"/>
<dbReference type="AlphaFoldDB" id="F9UKM1"/>
<gene>
    <name evidence="1" type="ORF">MCSF7_02171</name>
</gene>
<organism evidence="1 2">
    <name type="scientific">Mycoplasmopsis columbina SF7</name>
    <dbReference type="NCBI Taxonomy" id="1037410"/>
    <lineage>
        <taxon>Bacteria</taxon>
        <taxon>Bacillati</taxon>
        <taxon>Mycoplasmatota</taxon>
        <taxon>Mycoplasmoidales</taxon>
        <taxon>Metamycoplasmataceae</taxon>
        <taxon>Mycoplasmopsis</taxon>
    </lineage>
</organism>
<name>F9UKM1_9BACT</name>
<dbReference type="EMBL" id="AFXA01000011">
    <property type="protein sequence ID" value="EGV00226.1"/>
    <property type="molecule type" value="Genomic_DNA"/>
</dbReference>
<evidence type="ECO:0000313" key="1">
    <source>
        <dbReference type="EMBL" id="EGV00226.1"/>
    </source>
</evidence>
<accession>F9UKM1</accession>
<evidence type="ECO:0000313" key="2">
    <source>
        <dbReference type="Proteomes" id="UP000004978"/>
    </source>
</evidence>
<keyword evidence="2" id="KW-1185">Reference proteome</keyword>
<dbReference type="RefSeq" id="WP_006608839.1">
    <property type="nucleotide sequence ID" value="NZ_AFXA01000011.1"/>
</dbReference>
<reference evidence="1 2" key="1">
    <citation type="journal article" date="2013" name="Genome Announc.">
        <title>Genome Sequence of Mycoplasma columbinum Strain SF7.</title>
        <authorList>
            <person name="Guo Z."/>
            <person name="Xu X."/>
            <person name="Zheng Q."/>
            <person name="Li T."/>
            <person name="Kuang S."/>
            <person name="Zhang Z."/>
            <person name="Chen Y."/>
            <person name="Lu X."/>
            <person name="Zhou R."/>
            <person name="Bi D."/>
            <person name="Jin H."/>
        </authorList>
    </citation>
    <scope>NUCLEOTIDE SEQUENCE [LARGE SCALE GENOMIC DNA]</scope>
    <source>
        <strain evidence="1 2">SF7</strain>
    </source>
</reference>
<sequence>MHFQYIDQRSNPNTFLSLTWKKDQTQQIDYIKSTFEIDDNKEILIRETNFFLFINKNSINDYKIVKLVEHYYGEKQKEEMKKELHKFLKNNLIF</sequence>
<proteinExistence type="predicted"/>
<protein>
    <submittedName>
        <fullName evidence="1">Uncharacterized protein</fullName>
    </submittedName>
</protein>
<dbReference type="Proteomes" id="UP000004978">
    <property type="component" value="Unassembled WGS sequence"/>
</dbReference>
<comment type="caution">
    <text evidence="1">The sequence shown here is derived from an EMBL/GenBank/DDBJ whole genome shotgun (WGS) entry which is preliminary data.</text>
</comment>